<protein>
    <recommendedName>
        <fullName evidence="2">CID domain-containing protein</fullName>
    </recommendedName>
</protein>
<sequence>MSSVETFESTLKDVVQAKRLSASKMTTLTDIALKSMQHDMQLVSILFRTHKSLSPSAKISSLYVFDALSRAARNQANKQGLKGDLNAAEGNCATFLLKVEGILDSLYQDLVSSGSAELKEKAKKILDIWIKSNTFPSAVLGRLSQILKGAVEKERDKVISAPTADPRTQTTPPSTTPPQPPPALQPDVKDVQSTLLALLSQAANAVSSTGIGQTIANTAASTTVVPALDANQLALFQQLTQTAKLGNGVPTQPIAVPVSLVPSTSSTSAVPVVPPDRGPLGTPPYHDQYGPARRDATHDRFGAPERARDRDDYYDDYRDFRGGPRGSFRGRGRGRGRWDDRERFNDRSRDREWNSLTRGRTSRSRSPPGRYNGSRDPRPYSPPRRPSFSQSIKDLTAMNIVEPPRAPDASKDEFGRDIRSGSPASAVTGAAPLNQGTSIQSLLPAATSSILPTAKQQPIPTPASDAPTRADGDPSSHSPPNVRGESSRQTQIGLDAFDPSTFDPSSAASWEALGTAWAVTHGYLPSEAELIQYTFGTGLMGAFPVPNQFMTAQMGQWAGSEEYWQQPQQSTGETWQGDREMRGRGDKEEGYHEYGNSRNAEGTRAYEVQNTGTIAHGSEDPETSPTGQPLPNADSIAVDPRRAKTGEAQAMDNGMGEGTGTGAGRMQKVGDKWVFVRTGATEVS</sequence>
<name>A0A165EL52_9APHY</name>
<feature type="compositionally biased region" description="Basic and acidic residues" evidence="1">
    <location>
        <begin position="576"/>
        <end position="592"/>
    </location>
</feature>
<dbReference type="AlphaFoldDB" id="A0A165EL52"/>
<evidence type="ECO:0000313" key="3">
    <source>
        <dbReference type="EMBL" id="KZT07286.1"/>
    </source>
</evidence>
<dbReference type="STRING" id="1314785.A0A165EL52"/>
<feature type="compositionally biased region" description="Polar residues" evidence="1">
    <location>
        <begin position="563"/>
        <end position="574"/>
    </location>
</feature>
<feature type="compositionally biased region" description="Basic and acidic residues" evidence="1">
    <location>
        <begin position="292"/>
        <end position="322"/>
    </location>
</feature>
<dbReference type="SUPFAM" id="SSF48464">
    <property type="entry name" value="ENTH/VHS domain"/>
    <property type="match status" value="1"/>
</dbReference>
<keyword evidence="4" id="KW-1185">Reference proteome</keyword>
<dbReference type="OrthoDB" id="79367at2759"/>
<dbReference type="InParanoid" id="A0A165EL52"/>
<dbReference type="InterPro" id="IPR008942">
    <property type="entry name" value="ENTH_VHS"/>
</dbReference>
<feature type="region of interest" description="Disordered" evidence="1">
    <location>
        <begin position="453"/>
        <end position="488"/>
    </location>
</feature>
<dbReference type="GeneID" id="63825803"/>
<gene>
    <name evidence="3" type="ORF">LAESUDRAFT_725195</name>
</gene>
<dbReference type="EMBL" id="KV427620">
    <property type="protein sequence ID" value="KZT07286.1"/>
    <property type="molecule type" value="Genomic_DNA"/>
</dbReference>
<feature type="domain" description="CID" evidence="2">
    <location>
        <begin position="1"/>
        <end position="151"/>
    </location>
</feature>
<feature type="region of interest" description="Disordered" evidence="1">
    <location>
        <begin position="353"/>
        <end position="431"/>
    </location>
</feature>
<evidence type="ECO:0000313" key="4">
    <source>
        <dbReference type="Proteomes" id="UP000076871"/>
    </source>
</evidence>
<dbReference type="Pfam" id="PF04818">
    <property type="entry name" value="CID"/>
    <property type="match status" value="1"/>
</dbReference>
<feature type="compositionally biased region" description="Pro residues" evidence="1">
    <location>
        <begin position="174"/>
        <end position="184"/>
    </location>
</feature>
<evidence type="ECO:0000256" key="1">
    <source>
        <dbReference type="SAM" id="MobiDB-lite"/>
    </source>
</evidence>
<dbReference type="RefSeq" id="XP_040765026.1">
    <property type="nucleotide sequence ID" value="XM_040908774.1"/>
</dbReference>
<dbReference type="InterPro" id="IPR006569">
    <property type="entry name" value="CID_dom"/>
</dbReference>
<dbReference type="Proteomes" id="UP000076871">
    <property type="component" value="Unassembled WGS sequence"/>
</dbReference>
<dbReference type="Gene3D" id="1.25.40.90">
    <property type="match status" value="1"/>
</dbReference>
<organism evidence="3 4">
    <name type="scientific">Laetiporus sulphureus 93-53</name>
    <dbReference type="NCBI Taxonomy" id="1314785"/>
    <lineage>
        <taxon>Eukaryota</taxon>
        <taxon>Fungi</taxon>
        <taxon>Dikarya</taxon>
        <taxon>Basidiomycota</taxon>
        <taxon>Agaricomycotina</taxon>
        <taxon>Agaricomycetes</taxon>
        <taxon>Polyporales</taxon>
        <taxon>Laetiporus</taxon>
    </lineage>
</organism>
<dbReference type="SMART" id="SM00582">
    <property type="entry name" value="RPR"/>
    <property type="match status" value="1"/>
</dbReference>
<feature type="region of interest" description="Disordered" evidence="1">
    <location>
        <begin position="157"/>
        <end position="187"/>
    </location>
</feature>
<feature type="region of interest" description="Disordered" evidence="1">
    <location>
        <begin position="614"/>
        <end position="666"/>
    </location>
</feature>
<reference evidence="3 4" key="1">
    <citation type="journal article" date="2016" name="Mol. Biol. Evol.">
        <title>Comparative Genomics of Early-Diverging Mushroom-Forming Fungi Provides Insights into the Origins of Lignocellulose Decay Capabilities.</title>
        <authorList>
            <person name="Nagy L.G."/>
            <person name="Riley R."/>
            <person name="Tritt A."/>
            <person name="Adam C."/>
            <person name="Daum C."/>
            <person name="Floudas D."/>
            <person name="Sun H."/>
            <person name="Yadav J.S."/>
            <person name="Pangilinan J."/>
            <person name="Larsson K.H."/>
            <person name="Matsuura K."/>
            <person name="Barry K."/>
            <person name="Labutti K."/>
            <person name="Kuo R."/>
            <person name="Ohm R.A."/>
            <person name="Bhattacharya S.S."/>
            <person name="Shirouzu T."/>
            <person name="Yoshinaga Y."/>
            <person name="Martin F.M."/>
            <person name="Grigoriev I.V."/>
            <person name="Hibbett D.S."/>
        </authorList>
    </citation>
    <scope>NUCLEOTIDE SEQUENCE [LARGE SCALE GENOMIC DNA]</scope>
    <source>
        <strain evidence="3 4">93-53</strain>
    </source>
</reference>
<dbReference type="PROSITE" id="PS51391">
    <property type="entry name" value="CID"/>
    <property type="match status" value="1"/>
</dbReference>
<proteinExistence type="predicted"/>
<feature type="region of interest" description="Disordered" evidence="1">
    <location>
        <begin position="264"/>
        <end position="341"/>
    </location>
</feature>
<feature type="region of interest" description="Disordered" evidence="1">
    <location>
        <begin position="563"/>
        <end position="597"/>
    </location>
</feature>
<evidence type="ECO:0000259" key="2">
    <source>
        <dbReference type="PROSITE" id="PS51391"/>
    </source>
</evidence>
<accession>A0A165EL52</accession>
<feature type="compositionally biased region" description="Basic and acidic residues" evidence="1">
    <location>
        <begin position="408"/>
        <end position="419"/>
    </location>
</feature>